<dbReference type="Pfam" id="PF03646">
    <property type="entry name" value="FlaG"/>
    <property type="match status" value="1"/>
</dbReference>
<dbReference type="EMBL" id="JBDOJC010000001">
    <property type="protein sequence ID" value="MEO2218051.1"/>
    <property type="molecule type" value="Genomic_DNA"/>
</dbReference>
<evidence type="ECO:0000313" key="4">
    <source>
        <dbReference type="Proteomes" id="UP000178776"/>
    </source>
</evidence>
<protein>
    <submittedName>
        <fullName evidence="2">Flagellar biosynthesis protein FlaG</fullName>
    </submittedName>
    <submittedName>
        <fullName evidence="3">Flagellar protein FlaG</fullName>
    </submittedName>
</protein>
<accession>A0A1D9LGB4</accession>
<sequence length="141" mass="15018">MQIPSILSPAAPTTAAPVPRQQLVELNQASSNDQSQPVLADTTQAVAAAGQSQQQQSTADSQQKQQSLSKQLQDSVSQLNNTAALYSSSLQFSVDKDTGSTVVKVVDKENNKVIRQIPSEEALRIAKAIGDFKGLLLKDKA</sequence>
<keyword evidence="2" id="KW-0282">Flagellum</keyword>
<organism evidence="2 4">
    <name type="scientific">Chromobacterium vaccinii</name>
    <dbReference type="NCBI Taxonomy" id="1108595"/>
    <lineage>
        <taxon>Bacteria</taxon>
        <taxon>Pseudomonadati</taxon>
        <taxon>Pseudomonadota</taxon>
        <taxon>Betaproteobacteria</taxon>
        <taxon>Neisseriales</taxon>
        <taxon>Chromobacteriaceae</taxon>
        <taxon>Chromobacterium</taxon>
    </lineage>
</organism>
<proteinExistence type="predicted"/>
<dbReference type="RefSeq" id="WP_031295495.1">
    <property type="nucleotide sequence ID" value="NZ_CP017707.1"/>
</dbReference>
<feature type="compositionally biased region" description="Low complexity" evidence="1">
    <location>
        <begin position="44"/>
        <end position="73"/>
    </location>
</feature>
<dbReference type="InterPro" id="IPR005186">
    <property type="entry name" value="FlaG"/>
</dbReference>
<dbReference type="EMBL" id="CP017707">
    <property type="protein sequence ID" value="AOZ50323.1"/>
    <property type="molecule type" value="Genomic_DNA"/>
</dbReference>
<dbReference type="PANTHER" id="PTHR37166:SF1">
    <property type="entry name" value="PROTEIN FLAG"/>
    <property type="match status" value="1"/>
</dbReference>
<dbReference type="Proteomes" id="UP000178776">
    <property type="component" value="Chromosome"/>
</dbReference>
<evidence type="ECO:0000256" key="1">
    <source>
        <dbReference type="SAM" id="MobiDB-lite"/>
    </source>
</evidence>
<dbReference type="InterPro" id="IPR035924">
    <property type="entry name" value="FlaG-like_sf"/>
</dbReference>
<dbReference type="Gene3D" id="3.30.160.170">
    <property type="entry name" value="FlaG-like"/>
    <property type="match status" value="1"/>
</dbReference>
<dbReference type="Proteomes" id="UP001455709">
    <property type="component" value="Unassembled WGS sequence"/>
</dbReference>
<dbReference type="AlphaFoldDB" id="A0A1D9LGB4"/>
<dbReference type="KEGG" id="cvc:BKX93_10140"/>
<gene>
    <name evidence="3" type="ORF">ABGV49_13385</name>
    <name evidence="2" type="ORF">BKX93_10140</name>
</gene>
<name>A0A1D9LGB4_9NEIS</name>
<feature type="region of interest" description="Disordered" evidence="1">
    <location>
        <begin position="43"/>
        <end position="73"/>
    </location>
</feature>
<keyword evidence="2" id="KW-0969">Cilium</keyword>
<dbReference type="GeneID" id="68841577"/>
<dbReference type="PANTHER" id="PTHR37166">
    <property type="entry name" value="PROTEIN FLAG"/>
    <property type="match status" value="1"/>
</dbReference>
<reference evidence="3 5" key="2">
    <citation type="submission" date="2024-05" db="EMBL/GenBank/DDBJ databases">
        <authorList>
            <person name="De Oliveira J.P."/>
            <person name="Noriler S.A."/>
            <person name="De Oliveira A.G."/>
            <person name="Sipoli D.S."/>
        </authorList>
    </citation>
    <scope>NUCLEOTIDE SEQUENCE [LARGE SCALE GENOMIC DNA]</scope>
    <source>
        <strain evidence="3 5">LABIM189</strain>
    </source>
</reference>
<evidence type="ECO:0000313" key="3">
    <source>
        <dbReference type="EMBL" id="MEO2218051.1"/>
    </source>
</evidence>
<dbReference type="STRING" id="1108595.BKX93_10140"/>
<evidence type="ECO:0000313" key="2">
    <source>
        <dbReference type="EMBL" id="AOZ50323.1"/>
    </source>
</evidence>
<evidence type="ECO:0000313" key="5">
    <source>
        <dbReference type="Proteomes" id="UP001455709"/>
    </source>
</evidence>
<dbReference type="SUPFAM" id="SSF160214">
    <property type="entry name" value="FlaG-like"/>
    <property type="match status" value="1"/>
</dbReference>
<keyword evidence="5" id="KW-1185">Reference proteome</keyword>
<reference evidence="2 4" key="1">
    <citation type="submission" date="2016-10" db="EMBL/GenBank/DDBJ databases">
        <title>Chromobacterium muskegensis sp. nov., an insecticidal bacterium isolated from Sphagnum bogs.</title>
        <authorList>
            <person name="Sparks M.E."/>
            <person name="Blackburn M.B."/>
            <person name="Gundersen-Rindal D.E."/>
            <person name="Mitchell A."/>
            <person name="Farrar R."/>
            <person name="Kuhar D."/>
        </authorList>
    </citation>
    <scope>NUCLEOTIDE SEQUENCE [LARGE SCALE GENOMIC DNA]</scope>
    <source>
        <strain evidence="2 4">21-1</strain>
    </source>
</reference>
<keyword evidence="2" id="KW-0966">Cell projection</keyword>